<dbReference type="EMBL" id="CABPSQ010000002">
    <property type="protein sequence ID" value="VVE63219.1"/>
    <property type="molecule type" value="Genomic_DNA"/>
</dbReference>
<evidence type="ECO:0000313" key="2">
    <source>
        <dbReference type="Proteomes" id="UP000414136"/>
    </source>
</evidence>
<evidence type="ECO:0000313" key="1">
    <source>
        <dbReference type="EMBL" id="VVE63219.1"/>
    </source>
</evidence>
<dbReference type="AlphaFoldDB" id="A0A5E4ZPD4"/>
<keyword evidence="2" id="KW-1185">Reference proteome</keyword>
<accession>A0A5E4ZPD4</accession>
<gene>
    <name evidence="1" type="ORF">PCA31118_01160</name>
</gene>
<sequence length="75" mass="8286">MNPGPISFWTSDCVAMLTASKAPPGILRLVDGETWTRCIVSVEAHCLVAAQADPYGRCNLSYWQFTQPCKRLIAQ</sequence>
<organism evidence="1 2">
    <name type="scientific">Pandoraea captiosa</name>
    <dbReference type="NCBI Taxonomy" id="2508302"/>
    <lineage>
        <taxon>Bacteria</taxon>
        <taxon>Pseudomonadati</taxon>
        <taxon>Pseudomonadota</taxon>
        <taxon>Betaproteobacteria</taxon>
        <taxon>Burkholderiales</taxon>
        <taxon>Burkholderiaceae</taxon>
        <taxon>Pandoraea</taxon>
    </lineage>
</organism>
<proteinExistence type="predicted"/>
<name>A0A5E4ZPD4_9BURK</name>
<dbReference type="Proteomes" id="UP000414136">
    <property type="component" value="Unassembled WGS sequence"/>
</dbReference>
<protein>
    <submittedName>
        <fullName evidence="1">Uncharacterized protein</fullName>
    </submittedName>
</protein>
<reference evidence="1 2" key="1">
    <citation type="submission" date="2019-08" db="EMBL/GenBank/DDBJ databases">
        <authorList>
            <person name="Peeters C."/>
        </authorList>
    </citation>
    <scope>NUCLEOTIDE SEQUENCE [LARGE SCALE GENOMIC DNA]</scope>
    <source>
        <strain evidence="1 2">LMG 31118</strain>
    </source>
</reference>